<dbReference type="NCBIfam" id="NF009093">
    <property type="entry name" value="PRK12429.1"/>
    <property type="match status" value="1"/>
</dbReference>
<dbReference type="Pfam" id="PF00106">
    <property type="entry name" value="adh_short"/>
    <property type="match status" value="1"/>
</dbReference>
<evidence type="ECO:0000256" key="1">
    <source>
        <dbReference type="ARBA" id="ARBA00006484"/>
    </source>
</evidence>
<comment type="similarity">
    <text evidence="1 2">Belongs to the short-chain dehydrogenases/reductases (SDR) family.</text>
</comment>
<dbReference type="GO" id="GO:0032787">
    <property type="term" value="P:monocarboxylic acid metabolic process"/>
    <property type="evidence" value="ECO:0007669"/>
    <property type="project" value="UniProtKB-ARBA"/>
</dbReference>
<dbReference type="EMBL" id="BJNV01000081">
    <property type="protein sequence ID" value="GEC97376.1"/>
    <property type="molecule type" value="Genomic_DNA"/>
</dbReference>
<name>A0A4Y4CYJ2_ZOORA</name>
<dbReference type="SUPFAM" id="SSF51735">
    <property type="entry name" value="NAD(P)-binding Rossmann-fold domains"/>
    <property type="match status" value="1"/>
</dbReference>
<dbReference type="InterPro" id="IPR002347">
    <property type="entry name" value="SDR_fam"/>
</dbReference>
<dbReference type="RefSeq" id="WP_141354623.1">
    <property type="nucleotide sequence ID" value="NZ_BJNV01000081.1"/>
</dbReference>
<reference evidence="3 4" key="1">
    <citation type="submission" date="2019-06" db="EMBL/GenBank/DDBJ databases">
        <title>Whole genome shotgun sequence of Zoogloea ramigera NBRC 15342.</title>
        <authorList>
            <person name="Hosoyama A."/>
            <person name="Uohara A."/>
            <person name="Ohji S."/>
            <person name="Ichikawa N."/>
        </authorList>
    </citation>
    <scope>NUCLEOTIDE SEQUENCE [LARGE SCALE GENOMIC DNA]</scope>
    <source>
        <strain evidence="3 4">NBRC 15342</strain>
    </source>
</reference>
<dbReference type="InterPro" id="IPR011294">
    <property type="entry name" value="3-OHbutyrate_DH"/>
</dbReference>
<dbReference type="InterPro" id="IPR050259">
    <property type="entry name" value="SDR"/>
</dbReference>
<dbReference type="Proteomes" id="UP000318422">
    <property type="component" value="Unassembled WGS sequence"/>
</dbReference>
<sequence length="264" mass="27200">MKTAELAGKRALVTGSTSGIGLAVAQALARAGARVMLHGSRPAADAEALRAALAAETGTAPGYLSANLADGAAARGLVEATLEAFGGLDILVNNAGIQHVAAVDAFPDENWAQMLAINVSAVFHTTKAALPGMKAQGWGRIVNIASAHGLVASPFKAPYTATKHAVVGFSKAVALEVAEQGITCNALCPGYVRTPLVDKQVVDQAKVHNLPEERVIREVILAAQPTKRFIEADEVAAFAVFLCSEAARSVTGSAQLIDGAWTAR</sequence>
<dbReference type="NCBIfam" id="TIGR01963">
    <property type="entry name" value="PHB_DH"/>
    <property type="match status" value="1"/>
</dbReference>
<dbReference type="FunFam" id="3.40.50.720:FF:000084">
    <property type="entry name" value="Short-chain dehydrogenase reductase"/>
    <property type="match status" value="1"/>
</dbReference>
<accession>A0A4Y4CYJ2</accession>
<dbReference type="PRINTS" id="PR00081">
    <property type="entry name" value="GDHRDH"/>
</dbReference>
<dbReference type="InterPro" id="IPR020904">
    <property type="entry name" value="Sc_DH/Rdtase_CS"/>
</dbReference>
<dbReference type="PRINTS" id="PR00080">
    <property type="entry name" value="SDRFAMILY"/>
</dbReference>
<proteinExistence type="inferred from homology"/>
<dbReference type="PANTHER" id="PTHR42879">
    <property type="entry name" value="3-OXOACYL-(ACYL-CARRIER-PROTEIN) REDUCTASE"/>
    <property type="match status" value="1"/>
</dbReference>
<comment type="caution">
    <text evidence="3">The sequence shown here is derived from an EMBL/GenBank/DDBJ whole genome shotgun (WGS) entry which is preliminary data.</text>
</comment>
<dbReference type="InterPro" id="IPR036291">
    <property type="entry name" value="NAD(P)-bd_dom_sf"/>
</dbReference>
<protein>
    <submittedName>
        <fullName evidence="3">3-hydroxybutyrate dehydrogenase</fullName>
    </submittedName>
</protein>
<evidence type="ECO:0000256" key="2">
    <source>
        <dbReference type="RuleBase" id="RU000363"/>
    </source>
</evidence>
<evidence type="ECO:0000313" key="3">
    <source>
        <dbReference type="EMBL" id="GEC97376.1"/>
    </source>
</evidence>
<evidence type="ECO:0000313" key="4">
    <source>
        <dbReference type="Proteomes" id="UP000318422"/>
    </source>
</evidence>
<dbReference type="Gene3D" id="3.40.50.720">
    <property type="entry name" value="NAD(P)-binding Rossmann-like Domain"/>
    <property type="match status" value="1"/>
</dbReference>
<dbReference type="GO" id="GO:0003858">
    <property type="term" value="F:3-hydroxybutyrate dehydrogenase activity"/>
    <property type="evidence" value="ECO:0007669"/>
    <property type="project" value="InterPro"/>
</dbReference>
<dbReference type="OrthoDB" id="9786435at2"/>
<dbReference type="AlphaFoldDB" id="A0A4Y4CYJ2"/>
<organism evidence="3 4">
    <name type="scientific">Zoogloea ramigera</name>
    <dbReference type="NCBI Taxonomy" id="350"/>
    <lineage>
        <taxon>Bacteria</taxon>
        <taxon>Pseudomonadati</taxon>
        <taxon>Pseudomonadota</taxon>
        <taxon>Betaproteobacteria</taxon>
        <taxon>Rhodocyclales</taxon>
        <taxon>Zoogloeaceae</taxon>
        <taxon>Zoogloea</taxon>
    </lineage>
</organism>
<dbReference type="PROSITE" id="PS00061">
    <property type="entry name" value="ADH_SHORT"/>
    <property type="match status" value="1"/>
</dbReference>
<keyword evidence="4" id="KW-1185">Reference proteome</keyword>
<dbReference type="PANTHER" id="PTHR42879:SF2">
    <property type="entry name" value="3-OXOACYL-[ACYL-CARRIER-PROTEIN] REDUCTASE FABG"/>
    <property type="match status" value="1"/>
</dbReference>
<gene>
    <name evidence="3" type="ORF">ZRA01_34490</name>
</gene>